<dbReference type="InterPro" id="IPR006530">
    <property type="entry name" value="YD"/>
</dbReference>
<dbReference type="InterPro" id="IPR056823">
    <property type="entry name" value="TEN-like_YD-shell"/>
</dbReference>
<evidence type="ECO:0000256" key="2">
    <source>
        <dbReference type="SAM" id="MobiDB-lite"/>
    </source>
</evidence>
<keyword evidence="6" id="KW-1185">Reference proteome</keyword>
<dbReference type="Pfam" id="PF05593">
    <property type="entry name" value="RHS_repeat"/>
    <property type="match status" value="2"/>
</dbReference>
<dbReference type="InterPro" id="IPR045351">
    <property type="entry name" value="DUF6531"/>
</dbReference>
<proteinExistence type="predicted"/>
<evidence type="ECO:0000259" key="3">
    <source>
        <dbReference type="Pfam" id="PF20148"/>
    </source>
</evidence>
<dbReference type="NCBIfam" id="TIGR01643">
    <property type="entry name" value="YD_repeat_2x"/>
    <property type="match status" value="9"/>
</dbReference>
<organism evidence="5 6">
    <name type="scientific">Massilia antarctica</name>
    <dbReference type="NCBI Taxonomy" id="2765360"/>
    <lineage>
        <taxon>Bacteria</taxon>
        <taxon>Pseudomonadati</taxon>
        <taxon>Pseudomonadota</taxon>
        <taxon>Betaproteobacteria</taxon>
        <taxon>Burkholderiales</taxon>
        <taxon>Oxalobacteraceae</taxon>
        <taxon>Telluria group</taxon>
        <taxon>Massilia</taxon>
    </lineage>
</organism>
<dbReference type="Pfam" id="PF25023">
    <property type="entry name" value="TEN_YD-shell"/>
    <property type="match status" value="1"/>
</dbReference>
<evidence type="ECO:0000256" key="1">
    <source>
        <dbReference type="ARBA" id="ARBA00022737"/>
    </source>
</evidence>
<evidence type="ECO:0000313" key="5">
    <source>
        <dbReference type="EMBL" id="QPI48781.1"/>
    </source>
</evidence>
<dbReference type="Pfam" id="PF20148">
    <property type="entry name" value="DUF6531"/>
    <property type="match status" value="1"/>
</dbReference>
<dbReference type="InterPro" id="IPR050708">
    <property type="entry name" value="T6SS_VgrG/RHS"/>
</dbReference>
<sequence length="801" mass="88216">MRGNPVNPISGCKILAGDSELDFALPAALPLAWQRIYSSGQRLAGLLGQGWSTPLSSALHISDGQLIILDPFQRDITFALPRVGDALYSLSEKITLERTGERNFELIDEDGLRRQFAMLPRAYDTAVLVGMVDANDNQIRIAWNARRLPESVQDSAGRVFVLDYIDHRGQVRLGSVKVQRDAVDYEEPTSDLLVRYAYDDAGNLFQVIDRAGQVVRQFAYTNHIMVEHAQPGALVSRYEYDDYEWTGKVTRNWANNGMSWNFRYLNGETLVYDNLGRQELFRFDKKRRFTGMVDPLGRETMYQLDNHGNVLAVVTPDGRSTSYRYDRRSRLMRMERGGKGTGIVYDTKVDKPALFTDALGATTALRYDERGNLLSVTDALGQRTVYEYDARGLPVKVTDPAGGIKTLAYNRAAQPVSYTDCAGNTSSFSYDVDGRLLSATDSHGHATAYTYDPAGRLSTMVHPDSSTEQVEYDPLGRLLARVDAAGRRTSYQLDVDGKPIKRTDSRGAVLEYRYDPLRRLAELIRENGEAHRFAYDPLDRLSEETGFDGRLTRYRYDNSGLLVAKEEHGGAQGKEAIRVDTSYTRDSAGRVVDKIVSRMNGEAGTEQLRLRFAYDDLGRMTQASDDTAIVSLEYDALGRLVTERTERGAETTLVRHVYDPLGEPIRTVLANGSVPGAPSAAWAQLHQSNAGPAIATAIAPGKVRRHTRSGPMPLRAVAQAGAGEGAAPLIAQACDEAGSGTPLAPADPRHGRTAWRDEVIGPILAALQPWPDAGLAFDPAHDGIDDGVDGEQGWDGRGPGF</sequence>
<keyword evidence="1" id="KW-0677">Repeat</keyword>
<gene>
    <name evidence="5" type="ORF">IV454_25245</name>
</gene>
<protein>
    <submittedName>
        <fullName evidence="5">RHS repeat protein</fullName>
    </submittedName>
</protein>
<dbReference type="PANTHER" id="PTHR32305:SF15">
    <property type="entry name" value="PROTEIN RHSA-RELATED"/>
    <property type="match status" value="1"/>
</dbReference>
<evidence type="ECO:0000313" key="6">
    <source>
        <dbReference type="Proteomes" id="UP000662888"/>
    </source>
</evidence>
<dbReference type="SUPFAM" id="SSF69304">
    <property type="entry name" value="Tricorn protease N-terminal domain"/>
    <property type="match status" value="1"/>
</dbReference>
<reference evidence="5 6" key="1">
    <citation type="submission" date="2020-11" db="EMBL/GenBank/DDBJ databases">
        <authorList>
            <person name="Sun Q."/>
        </authorList>
    </citation>
    <scope>NUCLEOTIDE SEQUENCE [LARGE SCALE GENOMIC DNA]</scope>
    <source>
        <strain evidence="5 6">P8398</strain>
    </source>
</reference>
<evidence type="ECO:0000259" key="4">
    <source>
        <dbReference type="Pfam" id="PF25023"/>
    </source>
</evidence>
<dbReference type="Gene3D" id="2.180.10.10">
    <property type="entry name" value="RHS repeat-associated core"/>
    <property type="match status" value="3"/>
</dbReference>
<dbReference type="Proteomes" id="UP000662888">
    <property type="component" value="Chromosome"/>
</dbReference>
<dbReference type="InterPro" id="IPR031325">
    <property type="entry name" value="RHS_repeat"/>
</dbReference>
<dbReference type="EMBL" id="CP065053">
    <property type="protein sequence ID" value="QPI48781.1"/>
    <property type="molecule type" value="Genomic_DNA"/>
</dbReference>
<dbReference type="PANTHER" id="PTHR32305">
    <property type="match status" value="1"/>
</dbReference>
<feature type="region of interest" description="Disordered" evidence="2">
    <location>
        <begin position="782"/>
        <end position="801"/>
    </location>
</feature>
<accession>A0AA49A746</accession>
<feature type="domain" description="DUF6531" evidence="3">
    <location>
        <begin position="3"/>
        <end position="78"/>
    </location>
</feature>
<feature type="domain" description="Teneurin-like YD-shell" evidence="4">
    <location>
        <begin position="424"/>
        <end position="558"/>
    </location>
</feature>
<dbReference type="RefSeq" id="WP_206088379.1">
    <property type="nucleotide sequence ID" value="NZ_CP065053.1"/>
</dbReference>
<name>A0AA49A746_9BURK</name>